<dbReference type="PANTHER" id="PTHR34847">
    <property type="entry name" value="NODULATION PROTEIN U"/>
    <property type="match status" value="1"/>
</dbReference>
<proteinExistence type="inferred from homology"/>
<reference evidence="4 5" key="1">
    <citation type="journal article" date="2018" name="ACS Chem. Biol.">
        <title>Ketoreductase domain dysfunction expands chemodiversity: malyngamide biosynthesis in the cyanobacterium Okeania hirsuta.</title>
        <authorList>
            <person name="Moss N.A."/>
            <person name="Leao T."/>
            <person name="Rankin M."/>
            <person name="McCullough T.M."/>
            <person name="Qu P."/>
            <person name="Korobeynikov A."/>
            <person name="Smith J.L."/>
            <person name="Gerwick L."/>
            <person name="Gerwick W.H."/>
        </authorList>
    </citation>
    <scope>NUCLEOTIDE SEQUENCE [LARGE SCALE GENOMIC DNA]</scope>
    <source>
        <strain evidence="4 5">PAB10Feb10-1</strain>
    </source>
</reference>
<sequence>MNILGISCFYHDAAAALVKDGHILAAAQEERFTRCKHDPAFPTHAATYCLSMLQGGAMTIDAVAYYEKPSLKYERQQAFTQKGHGVLGSTPTKYAQSADRLLATFLIELGINPKLVPVLEFTHHSSHAAAAFFPSPFPEAAIATMDGVGEWETLSIASGRGDTIEFHENLRFPDSIGLLYAAFTDFCGFKVNSGEYKLMGLAPYGTPVYKELILETMLVRGNNTLLEMNREYFSYVDSQRMTSEKFAALFGVRPRRPAQRLSQKYMDIAASIQAVTEDLVLDVARRARELTGMDRLCLAGGVALNCVANSKLLHSGIFDDIWIQPAAGDAGSAVGAACLAYLKQIEANGTTSKTIIPMNSAYLGPDFEDKEVLQAIDSSDFRPNLSIQHFQSEAELVTTAATDLYEGKAVGWFQGRMEFGPRALGARSILANPMLETTQRDLNLKVKFRESFRPFAPVVKAESSAEWFSLERESPYMLLVAPIAERYRLPVDESSKGLAKLYHKRSIIPAVTHVDYSARLQTVSKEQNPRLHAVLSAFESLTSCPVLVNTSFNVRGEPIVCTPEDAMRCFCGTNIEVLYIENYRVEKTGDTKVLDSKFSNQFEKD</sequence>
<evidence type="ECO:0000259" key="3">
    <source>
        <dbReference type="Pfam" id="PF16861"/>
    </source>
</evidence>
<dbReference type="EMBL" id="RCBY01000192">
    <property type="protein sequence ID" value="RQH29539.1"/>
    <property type="molecule type" value="Genomic_DNA"/>
</dbReference>
<evidence type="ECO:0000313" key="5">
    <source>
        <dbReference type="Proteomes" id="UP000269154"/>
    </source>
</evidence>
<comment type="similarity">
    <text evidence="1">Belongs to the NodU/CmcH family.</text>
</comment>
<dbReference type="InterPro" id="IPR051338">
    <property type="entry name" value="NodU/CmcH_Carbamoyltrnsfr"/>
</dbReference>
<dbReference type="InterPro" id="IPR043129">
    <property type="entry name" value="ATPase_NBD"/>
</dbReference>
<dbReference type="Gene3D" id="3.30.420.40">
    <property type="match status" value="2"/>
</dbReference>
<keyword evidence="5" id="KW-1185">Reference proteome</keyword>
<evidence type="ECO:0008006" key="6">
    <source>
        <dbReference type="Google" id="ProtNLM"/>
    </source>
</evidence>
<evidence type="ECO:0000256" key="1">
    <source>
        <dbReference type="ARBA" id="ARBA00006129"/>
    </source>
</evidence>
<dbReference type="PANTHER" id="PTHR34847:SF1">
    <property type="entry name" value="NODULATION PROTEIN U"/>
    <property type="match status" value="1"/>
</dbReference>
<dbReference type="Pfam" id="PF02543">
    <property type="entry name" value="Carbam_trans_N"/>
    <property type="match status" value="1"/>
</dbReference>
<dbReference type="SUPFAM" id="SSF53067">
    <property type="entry name" value="Actin-like ATPase domain"/>
    <property type="match status" value="1"/>
</dbReference>
<dbReference type="AlphaFoldDB" id="A0A3N6RGV0"/>
<dbReference type="Gene3D" id="3.90.870.20">
    <property type="entry name" value="Carbamoyltransferase, C-terminal domain"/>
    <property type="match status" value="1"/>
</dbReference>
<dbReference type="InterPro" id="IPR038152">
    <property type="entry name" value="Carbam_trans_C_sf"/>
</dbReference>
<dbReference type="InterPro" id="IPR003696">
    <property type="entry name" value="Carbtransf_dom"/>
</dbReference>
<name>A0A3N6RGV0_9CYAN</name>
<protein>
    <recommendedName>
        <fullName evidence="6">Carbamoyltransferase</fullName>
    </recommendedName>
</protein>
<evidence type="ECO:0000313" key="4">
    <source>
        <dbReference type="EMBL" id="RQH29539.1"/>
    </source>
</evidence>
<accession>A0A3N6RGV0</accession>
<organism evidence="4 5">
    <name type="scientific">Okeania hirsuta</name>
    <dbReference type="NCBI Taxonomy" id="1458930"/>
    <lineage>
        <taxon>Bacteria</taxon>
        <taxon>Bacillati</taxon>
        <taxon>Cyanobacteriota</taxon>
        <taxon>Cyanophyceae</taxon>
        <taxon>Oscillatoriophycideae</taxon>
        <taxon>Oscillatoriales</taxon>
        <taxon>Microcoleaceae</taxon>
        <taxon>Okeania</taxon>
    </lineage>
</organism>
<dbReference type="RefSeq" id="WP_124143503.1">
    <property type="nucleotide sequence ID" value="NZ_CAWOKI010000351.1"/>
</dbReference>
<dbReference type="Pfam" id="PF16861">
    <property type="entry name" value="Carbam_trans_C"/>
    <property type="match status" value="1"/>
</dbReference>
<dbReference type="OrthoDB" id="9780777at2"/>
<feature type="domain" description="Carbamoyltransferase" evidence="2">
    <location>
        <begin position="3"/>
        <end position="338"/>
    </location>
</feature>
<evidence type="ECO:0000259" key="2">
    <source>
        <dbReference type="Pfam" id="PF02543"/>
    </source>
</evidence>
<dbReference type="GO" id="GO:0003824">
    <property type="term" value="F:catalytic activity"/>
    <property type="evidence" value="ECO:0007669"/>
    <property type="project" value="InterPro"/>
</dbReference>
<dbReference type="Proteomes" id="UP000269154">
    <property type="component" value="Unassembled WGS sequence"/>
</dbReference>
<gene>
    <name evidence="4" type="ORF">D5R40_24685</name>
</gene>
<dbReference type="CDD" id="cd24098">
    <property type="entry name" value="ASKHA_NBD_TobZ_N"/>
    <property type="match status" value="1"/>
</dbReference>
<dbReference type="InterPro" id="IPR031730">
    <property type="entry name" value="Carbam_trans_C"/>
</dbReference>
<comment type="caution">
    <text evidence="4">The sequence shown here is derived from an EMBL/GenBank/DDBJ whole genome shotgun (WGS) entry which is preliminary data.</text>
</comment>
<feature type="domain" description="Carbamoyltransferase C-terminal" evidence="3">
    <location>
        <begin position="401"/>
        <end position="587"/>
    </location>
</feature>